<accession>A0A4R2H6B7</accession>
<comment type="caution">
    <text evidence="1">The sequence shown here is derived from an EMBL/GenBank/DDBJ whole genome shotgun (WGS) entry which is preliminary data.</text>
</comment>
<sequence length="33" mass="4155">MLLPTQFDYYYYYWKDSNMTNWGENFGIYISDD</sequence>
<evidence type="ECO:0000313" key="1">
    <source>
        <dbReference type="EMBL" id="TCO21617.1"/>
    </source>
</evidence>
<dbReference type="EMBL" id="SLWO01000007">
    <property type="protein sequence ID" value="TCO21617.1"/>
    <property type="molecule type" value="Genomic_DNA"/>
</dbReference>
<proteinExistence type="predicted"/>
<reference evidence="1 2" key="1">
    <citation type="submission" date="2019-03" db="EMBL/GenBank/DDBJ databases">
        <title>Genomic Encyclopedia of Type Strains, Phase IV (KMG-IV): sequencing the most valuable type-strain genomes for metagenomic binning, comparative biology and taxonomic classification.</title>
        <authorList>
            <person name="Goeker M."/>
        </authorList>
    </citation>
    <scope>NUCLEOTIDE SEQUENCE [LARGE SCALE GENOMIC DNA]</scope>
    <source>
        <strain evidence="1 2">DSM 103236</strain>
    </source>
</reference>
<organism evidence="1 2">
    <name type="scientific">Pedobacter psychrotolerans</name>
    <dbReference type="NCBI Taxonomy" id="1843235"/>
    <lineage>
        <taxon>Bacteria</taxon>
        <taxon>Pseudomonadati</taxon>
        <taxon>Bacteroidota</taxon>
        <taxon>Sphingobacteriia</taxon>
        <taxon>Sphingobacteriales</taxon>
        <taxon>Sphingobacteriaceae</taxon>
        <taxon>Pedobacter</taxon>
    </lineage>
</organism>
<dbReference type="AlphaFoldDB" id="A0A4R2H6B7"/>
<dbReference type="Proteomes" id="UP000295684">
    <property type="component" value="Unassembled WGS sequence"/>
</dbReference>
<protein>
    <submittedName>
        <fullName evidence="1">Uncharacterized protein</fullName>
    </submittedName>
</protein>
<name>A0A4R2H6B7_9SPHI</name>
<gene>
    <name evidence="1" type="ORF">EV200_107213</name>
</gene>
<evidence type="ECO:0000313" key="2">
    <source>
        <dbReference type="Proteomes" id="UP000295684"/>
    </source>
</evidence>